<feature type="transmembrane region" description="Helical" evidence="1">
    <location>
        <begin position="295"/>
        <end position="315"/>
    </location>
</feature>
<dbReference type="EMBL" id="JBHTMV010000002">
    <property type="protein sequence ID" value="MFD1292631.1"/>
    <property type="molecule type" value="Genomic_DNA"/>
</dbReference>
<feature type="domain" description="Bacteriophage tail tape measure N-terminal" evidence="2">
    <location>
        <begin position="28"/>
        <end position="181"/>
    </location>
</feature>
<keyword evidence="4" id="KW-1185">Reference proteome</keyword>
<reference evidence="4" key="1">
    <citation type="journal article" date="2019" name="Int. J. Syst. Evol. Microbiol.">
        <title>The Global Catalogue of Microorganisms (GCM) 10K type strain sequencing project: providing services to taxonomists for standard genome sequencing and annotation.</title>
        <authorList>
            <consortium name="The Broad Institute Genomics Platform"/>
            <consortium name="The Broad Institute Genome Sequencing Center for Infectious Disease"/>
            <person name="Wu L."/>
            <person name="Ma J."/>
        </authorList>
    </citation>
    <scope>NUCLEOTIDE SEQUENCE [LARGE SCALE GENOMIC DNA]</scope>
    <source>
        <strain evidence="4">CCUG 62221</strain>
    </source>
</reference>
<proteinExistence type="predicted"/>
<name>A0ABW3WK03_9FLAO</name>
<comment type="caution">
    <text evidence="3">The sequence shown here is derived from an EMBL/GenBank/DDBJ whole genome shotgun (WGS) entry which is preliminary data.</text>
</comment>
<dbReference type="RefSeq" id="WP_386807337.1">
    <property type="nucleotide sequence ID" value="NZ_JBHTMV010000002.1"/>
</dbReference>
<keyword evidence="1" id="KW-0472">Membrane</keyword>
<dbReference type="Proteomes" id="UP001597241">
    <property type="component" value="Unassembled WGS sequence"/>
</dbReference>
<organism evidence="3 4">
    <name type="scientific">Lutibacter holmesii</name>
    <dbReference type="NCBI Taxonomy" id="1137985"/>
    <lineage>
        <taxon>Bacteria</taxon>
        <taxon>Pseudomonadati</taxon>
        <taxon>Bacteroidota</taxon>
        <taxon>Flavobacteriia</taxon>
        <taxon>Flavobacteriales</taxon>
        <taxon>Flavobacteriaceae</taxon>
        <taxon>Lutibacter</taxon>
    </lineage>
</organism>
<evidence type="ECO:0000313" key="3">
    <source>
        <dbReference type="EMBL" id="MFD1292631.1"/>
    </source>
</evidence>
<protein>
    <submittedName>
        <fullName evidence="3">Phage tail length tape measure family protein</fullName>
    </submittedName>
</protein>
<dbReference type="InterPro" id="IPR009628">
    <property type="entry name" value="Phage_tape_measure_N"/>
</dbReference>
<evidence type="ECO:0000259" key="2">
    <source>
        <dbReference type="Pfam" id="PF06791"/>
    </source>
</evidence>
<keyword evidence="1" id="KW-1133">Transmembrane helix</keyword>
<keyword evidence="1" id="KW-0812">Transmembrane</keyword>
<dbReference type="Pfam" id="PF06791">
    <property type="entry name" value="TMP_2"/>
    <property type="match status" value="1"/>
</dbReference>
<gene>
    <name evidence="3" type="ORF">ACFQ5N_02175</name>
</gene>
<evidence type="ECO:0000313" key="4">
    <source>
        <dbReference type="Proteomes" id="UP001597241"/>
    </source>
</evidence>
<feature type="transmembrane region" description="Helical" evidence="1">
    <location>
        <begin position="267"/>
        <end position="288"/>
    </location>
</feature>
<accession>A0ABW3WK03</accession>
<feature type="transmembrane region" description="Helical" evidence="1">
    <location>
        <begin position="321"/>
        <end position="345"/>
    </location>
</feature>
<sequence>MAGSLASINIKFFADLKDFSTKMQTANRTLKKHGKAMTKLGSTLSVGLTAPMAAFAAVSLKNWNDQEKAIAQVNAGLKSTGNAVGYTSEELQKMAADLQNNTLFGDEEILKGATSQLLTFTNITKQQFARTQVAALDLATRLDGDLKSASIQLGKALNDPIANLSALSRSGIQFSTEQTATIKTLAETNRLAEAQTIILNELEKQYGGSAAAAAEAGTGPLKQLSNILGDLSEDFGAIIAEAITPFIAKLKDWAIAFKNLSPATKQVIVVVGLLVAAIGPLLVALGFMMTTVIPGLITAFTFLSTTVLPAVVSGFNSLNTAILANPIGVLAAAVGAIVYGFTVLIQKITPAVSKLKTFFNLVKSGGNHAAFLNYQMADQNEAMDAEARAAEAAAKAQEKFNKEQQNAAIVAANLTAVLKKQPDATTPITSSTSTQKREVNTPITGEATPLFAIPTVSGDLKLASDQVATFQDELTAFQASAQEVGWAVGDAFMQLGSNIVAGLGLAETGFGGFVGGMVETITQLIAMMLSASISQSIAGATASGTATGPAAVFTTPAFIATAVGGVLSAFAAIPKFATGGIVGGDSYYGDKLLALVNSGEAIFNRDQQKTLYNAVGSSNVMQVPYIAESRISGSDIKLSLKRTNKKDARIS</sequence>
<evidence type="ECO:0000256" key="1">
    <source>
        <dbReference type="SAM" id="Phobius"/>
    </source>
</evidence>